<keyword evidence="1" id="KW-0472">Membrane</keyword>
<feature type="transmembrane region" description="Helical" evidence="1">
    <location>
        <begin position="67"/>
        <end position="84"/>
    </location>
</feature>
<organism evidence="2 3">
    <name type="scientific">Paucilactobacillus hokkaidonensis JCM 18461</name>
    <dbReference type="NCBI Taxonomy" id="1291742"/>
    <lineage>
        <taxon>Bacteria</taxon>
        <taxon>Bacillati</taxon>
        <taxon>Bacillota</taxon>
        <taxon>Bacilli</taxon>
        <taxon>Lactobacillales</taxon>
        <taxon>Lactobacillaceae</taxon>
        <taxon>Paucilactobacillus</taxon>
    </lineage>
</organism>
<accession>A0A0A1GUS0</accession>
<dbReference type="Proteomes" id="UP000031620">
    <property type="component" value="Chromosome"/>
</dbReference>
<feature type="transmembrane region" description="Helical" evidence="1">
    <location>
        <begin position="90"/>
        <end position="107"/>
    </location>
</feature>
<dbReference type="EMBL" id="AP014680">
    <property type="protein sequence ID" value="BAP85720.1"/>
    <property type="molecule type" value="Genomic_DNA"/>
</dbReference>
<dbReference type="KEGG" id="lho:LOOC260_111810"/>
<evidence type="ECO:0000256" key="1">
    <source>
        <dbReference type="SAM" id="Phobius"/>
    </source>
</evidence>
<protein>
    <submittedName>
        <fullName evidence="2">Uncharacterized protein</fullName>
    </submittedName>
</protein>
<evidence type="ECO:0000313" key="3">
    <source>
        <dbReference type="Proteomes" id="UP000031620"/>
    </source>
</evidence>
<gene>
    <name evidence="2" type="ORF">LOOC260_111810</name>
</gene>
<reference evidence="2 3" key="1">
    <citation type="submission" date="2014-11" db="EMBL/GenBank/DDBJ databases">
        <title>Complete genome sequence and analysis of Lactobacillus hokkaidonensis LOOC260T.</title>
        <authorList>
            <person name="Tanizawa Y."/>
            <person name="Tohno M."/>
            <person name="Kaminuma E."/>
            <person name="Nakamura Y."/>
            <person name="Arita M."/>
        </authorList>
    </citation>
    <scope>NUCLEOTIDE SEQUENCE [LARGE SCALE GENOMIC DNA]</scope>
    <source>
        <strain evidence="2 3">LOOC260</strain>
    </source>
</reference>
<name>A0A0A1GUS0_9LACO</name>
<dbReference type="STRING" id="1291742.LOOC260_111810"/>
<dbReference type="AlphaFoldDB" id="A0A0A1GUS0"/>
<dbReference type="HOGENOM" id="CLU_172478_0_0_9"/>
<sequence length="117" mass="13525">MKQIKLVKQLDWPLLCWSIGLGIILSYIIEFAPFIHRASSVFVVLILVNGAYSIYQGIKTANAKLGRWRLFVFPICYLIGAYLVLPKYTYYFGLVYLCVSYLSYAMTNENHKITKRS</sequence>
<proteinExistence type="predicted"/>
<dbReference type="RefSeq" id="WP_041093610.1">
    <property type="nucleotide sequence ID" value="NZ_AP014680.1"/>
</dbReference>
<keyword evidence="1" id="KW-0812">Transmembrane</keyword>
<feature type="transmembrane region" description="Helical" evidence="1">
    <location>
        <begin position="12"/>
        <end position="29"/>
    </location>
</feature>
<keyword evidence="1" id="KW-1133">Transmembrane helix</keyword>
<evidence type="ECO:0000313" key="2">
    <source>
        <dbReference type="EMBL" id="BAP85720.1"/>
    </source>
</evidence>
<feature type="transmembrane region" description="Helical" evidence="1">
    <location>
        <begin position="35"/>
        <end position="55"/>
    </location>
</feature>